<dbReference type="AlphaFoldDB" id="A0A183U2K9"/>
<evidence type="ECO:0000259" key="8">
    <source>
        <dbReference type="PROSITE" id="PS50268"/>
    </source>
</evidence>
<gene>
    <name evidence="9" type="ORF">TCNE_LOCUS2729</name>
</gene>
<dbReference type="GO" id="GO:0016342">
    <property type="term" value="C:catenin complex"/>
    <property type="evidence" value="ECO:0007669"/>
    <property type="project" value="TreeGrafter"/>
</dbReference>
<name>A0A183U2K9_TOXCA</name>
<keyword evidence="4" id="KW-0130">Cell adhesion</keyword>
<evidence type="ECO:0000256" key="3">
    <source>
        <dbReference type="ARBA" id="ARBA00022837"/>
    </source>
</evidence>
<evidence type="ECO:0000313" key="10">
    <source>
        <dbReference type="Proteomes" id="UP000050794"/>
    </source>
</evidence>
<feature type="domain" description="Cadherin" evidence="8">
    <location>
        <begin position="114"/>
        <end position="197"/>
    </location>
</feature>
<dbReference type="InterPro" id="IPR015919">
    <property type="entry name" value="Cadherin-like_sf"/>
</dbReference>
<sequence length="416" mass="46585">MVRISAKDSDVIGTVTVRVSDVNDNAQQFQGAYEHIAIAEDSRVGTNSGWLMVAEVLDRETEDEHAIVVIASDEGRLSSRRNLTVIVTDANDSPALFDRNNYLVVVDFDKLSIGQQLLHMIVTDADLPPFNTTVLYITSGDEYGIFRVDNEGRLFVQKLPHLKRQHDYSLTVLAFDGKHYTTANVKILIVNCSAKQLKVSIAEDAEVGTLLIEAASNTSRSSLRFTMSDGDELETFRINKNGSVVLVKKLDRETHDKQIARSQYEFLLKTEARDVVCLQRFIVRVEDVNDESPIFGQLAYSATVKENLNASEENRIFLLRLDAEDADLGAGGEVHYEFDVNVESYMNIFRIDAKTGVLTVVASLDKEAQDRYEFDVRAIDGGGKSTKTRVTVEVANENDNEPQFESNIYRLKVVEN</sequence>
<evidence type="ECO:0000313" key="11">
    <source>
        <dbReference type="WBParaSite" id="TCNE_0000272901-mRNA-1"/>
    </source>
</evidence>
<evidence type="ECO:0000256" key="5">
    <source>
        <dbReference type="ARBA" id="ARBA00023136"/>
    </source>
</evidence>
<dbReference type="InterPro" id="IPR039808">
    <property type="entry name" value="Cadherin"/>
</dbReference>
<dbReference type="Gene3D" id="2.60.40.60">
    <property type="entry name" value="Cadherins"/>
    <property type="match status" value="4"/>
</dbReference>
<dbReference type="GO" id="GO:0045296">
    <property type="term" value="F:cadherin binding"/>
    <property type="evidence" value="ECO:0007669"/>
    <property type="project" value="TreeGrafter"/>
</dbReference>
<dbReference type="WBParaSite" id="TCNE_0000272901-mRNA-1">
    <property type="protein sequence ID" value="TCNE_0000272901-mRNA-1"/>
    <property type="gene ID" value="TCNE_0000272901"/>
</dbReference>
<evidence type="ECO:0000256" key="7">
    <source>
        <dbReference type="PROSITE-ProRule" id="PRU00043"/>
    </source>
</evidence>
<dbReference type="GO" id="GO:0016477">
    <property type="term" value="P:cell migration"/>
    <property type="evidence" value="ECO:0007669"/>
    <property type="project" value="TreeGrafter"/>
</dbReference>
<evidence type="ECO:0000256" key="2">
    <source>
        <dbReference type="ARBA" id="ARBA00022737"/>
    </source>
</evidence>
<evidence type="ECO:0000256" key="6">
    <source>
        <dbReference type="ARBA" id="ARBA00023180"/>
    </source>
</evidence>
<dbReference type="PROSITE" id="PS50268">
    <property type="entry name" value="CADHERIN_2"/>
    <property type="match status" value="4"/>
</dbReference>
<comment type="subcellular location">
    <subcellularLocation>
        <location evidence="1">Membrane</location>
        <topology evidence="1">Single-pass membrane protein</topology>
    </subcellularLocation>
</comment>
<evidence type="ECO:0000256" key="1">
    <source>
        <dbReference type="ARBA" id="ARBA00004167"/>
    </source>
</evidence>
<protein>
    <submittedName>
        <fullName evidence="11">Cadherin domain protein</fullName>
    </submittedName>
</protein>
<organism evidence="10 11">
    <name type="scientific">Toxocara canis</name>
    <name type="common">Canine roundworm</name>
    <dbReference type="NCBI Taxonomy" id="6265"/>
    <lineage>
        <taxon>Eukaryota</taxon>
        <taxon>Metazoa</taxon>
        <taxon>Ecdysozoa</taxon>
        <taxon>Nematoda</taxon>
        <taxon>Chromadorea</taxon>
        <taxon>Rhabditida</taxon>
        <taxon>Spirurina</taxon>
        <taxon>Ascaridomorpha</taxon>
        <taxon>Ascaridoidea</taxon>
        <taxon>Toxocaridae</taxon>
        <taxon>Toxocara</taxon>
    </lineage>
</organism>
<keyword evidence="2" id="KW-0677">Repeat</keyword>
<dbReference type="SMART" id="SM00112">
    <property type="entry name" value="CA"/>
    <property type="match status" value="4"/>
</dbReference>
<dbReference type="FunFam" id="2.60.40.60:FF:000002">
    <property type="entry name" value="Protocadherin alpha 2"/>
    <property type="match status" value="1"/>
</dbReference>
<keyword evidence="5" id="KW-0472">Membrane</keyword>
<dbReference type="PANTHER" id="PTHR24027:SF438">
    <property type="entry name" value="CADHERIN 23"/>
    <property type="match status" value="1"/>
</dbReference>
<dbReference type="CDD" id="cd11304">
    <property type="entry name" value="Cadherin_repeat"/>
    <property type="match status" value="4"/>
</dbReference>
<accession>A0A183U2K9</accession>
<dbReference type="GO" id="GO:0008013">
    <property type="term" value="F:beta-catenin binding"/>
    <property type="evidence" value="ECO:0007669"/>
    <property type="project" value="TreeGrafter"/>
</dbReference>
<reference evidence="9 10" key="2">
    <citation type="submission" date="2018-11" db="EMBL/GenBank/DDBJ databases">
        <authorList>
            <consortium name="Pathogen Informatics"/>
        </authorList>
    </citation>
    <scope>NUCLEOTIDE SEQUENCE [LARGE SCALE GENOMIC DNA]</scope>
</reference>
<feature type="domain" description="Cadherin" evidence="8">
    <location>
        <begin position="193"/>
        <end position="295"/>
    </location>
</feature>
<evidence type="ECO:0000313" key="9">
    <source>
        <dbReference type="EMBL" id="VDM28446.1"/>
    </source>
</evidence>
<feature type="domain" description="Cadherin" evidence="8">
    <location>
        <begin position="1"/>
        <end position="97"/>
    </location>
</feature>
<dbReference type="SUPFAM" id="SSF49313">
    <property type="entry name" value="Cadherin-like"/>
    <property type="match status" value="4"/>
</dbReference>
<reference evidence="11" key="1">
    <citation type="submission" date="2016-06" db="UniProtKB">
        <authorList>
            <consortium name="WormBaseParasite"/>
        </authorList>
    </citation>
    <scope>IDENTIFICATION</scope>
</reference>
<dbReference type="Proteomes" id="UP000050794">
    <property type="component" value="Unassembled WGS sequence"/>
</dbReference>
<dbReference type="PRINTS" id="PR00205">
    <property type="entry name" value="CADHERIN"/>
</dbReference>
<keyword evidence="10" id="KW-1185">Reference proteome</keyword>
<dbReference type="GO" id="GO:0005509">
    <property type="term" value="F:calcium ion binding"/>
    <property type="evidence" value="ECO:0007669"/>
    <property type="project" value="UniProtKB-UniRule"/>
</dbReference>
<proteinExistence type="predicted"/>
<feature type="domain" description="Cadherin" evidence="8">
    <location>
        <begin position="296"/>
        <end position="404"/>
    </location>
</feature>
<dbReference type="EMBL" id="UYWY01002954">
    <property type="protein sequence ID" value="VDM28446.1"/>
    <property type="molecule type" value="Genomic_DNA"/>
</dbReference>
<dbReference type="PANTHER" id="PTHR24027">
    <property type="entry name" value="CADHERIN-23"/>
    <property type="match status" value="1"/>
</dbReference>
<evidence type="ECO:0000256" key="4">
    <source>
        <dbReference type="ARBA" id="ARBA00022889"/>
    </source>
</evidence>
<dbReference type="Pfam" id="PF00028">
    <property type="entry name" value="Cadherin"/>
    <property type="match status" value="2"/>
</dbReference>
<keyword evidence="3 7" id="KW-0106">Calcium</keyword>
<keyword evidence="6" id="KW-0325">Glycoprotein</keyword>
<dbReference type="GO" id="GO:0007156">
    <property type="term" value="P:homophilic cell adhesion via plasma membrane adhesion molecules"/>
    <property type="evidence" value="ECO:0007669"/>
    <property type="project" value="InterPro"/>
</dbReference>
<dbReference type="InterPro" id="IPR002126">
    <property type="entry name" value="Cadherin-like_dom"/>
</dbReference>